<organism evidence="1 2">
    <name type="scientific">Mycobacteroides saopaulense</name>
    <dbReference type="NCBI Taxonomy" id="1578165"/>
    <lineage>
        <taxon>Bacteria</taxon>
        <taxon>Bacillati</taxon>
        <taxon>Actinomycetota</taxon>
        <taxon>Actinomycetes</taxon>
        <taxon>Mycobacteriales</taxon>
        <taxon>Mycobacteriaceae</taxon>
        <taxon>Mycobacteroides</taxon>
    </lineage>
</organism>
<dbReference type="EMBL" id="MVII01000010">
    <property type="protein sequence ID" value="ORB58649.1"/>
    <property type="molecule type" value="Genomic_DNA"/>
</dbReference>
<comment type="caution">
    <text evidence="1">The sequence shown here is derived from an EMBL/GenBank/DDBJ whole genome shotgun (WGS) entry which is preliminary data.</text>
</comment>
<accession>A0A1X0J8E5</accession>
<gene>
    <name evidence="1" type="ORF">BST43_09605</name>
</gene>
<sequence>MKLVNESGSWTTGIAPAPLPAVALLEVSGAVLSWPVDDPSEQPVISFTDVARADWMWRVLGEPGHVAVVEALNGAGPSTVIELPAVSVPPGAADSLRRLALGHWLRRWWPASGRDGITALDRALLDAELAVLTAAAEEYFTDDTLDSDVAGLLAPHSAALGTYRDPRVDVLVERCRDLADEVGLDWHAPAVGAPRQADYALAAGPAEPLRPSGVIAAGDATIAWSGVPPGIFDAAERNLAWAVVGEDGMVTARLRSAVSGPDSAAGIPASLRCGEFHATGVLDVVGAAVLPVLDADGLPAGEAQAWNIDWSVAEVSAGTGGAAESIELRARIRAFARARLAAPAADAFLAELLAAESEY</sequence>
<dbReference type="RefSeq" id="WP_083014917.1">
    <property type="nucleotide sequence ID" value="NZ_MVII01000010.1"/>
</dbReference>
<dbReference type="Proteomes" id="UP000192434">
    <property type="component" value="Unassembled WGS sequence"/>
</dbReference>
<dbReference type="OrthoDB" id="5124265at2"/>
<proteinExistence type="predicted"/>
<dbReference type="AlphaFoldDB" id="A0A1X0J8E5"/>
<evidence type="ECO:0000313" key="2">
    <source>
        <dbReference type="Proteomes" id="UP000192434"/>
    </source>
</evidence>
<dbReference type="STRING" id="1578165.BKG68_01010"/>
<reference evidence="1 2" key="1">
    <citation type="submission" date="2016-12" db="EMBL/GenBank/DDBJ databases">
        <title>The new phylogeny of genus Mycobacterium.</title>
        <authorList>
            <person name="Tortoli E."/>
            <person name="Trovato A."/>
            <person name="Cirillo D.M."/>
        </authorList>
    </citation>
    <scope>NUCLEOTIDE SEQUENCE [LARGE SCALE GENOMIC DNA]</scope>
    <source>
        <strain evidence="1 2">CCUG 66554</strain>
    </source>
</reference>
<protein>
    <submittedName>
        <fullName evidence="1">Uncharacterized protein</fullName>
    </submittedName>
</protein>
<name>A0A1X0J8E5_9MYCO</name>
<evidence type="ECO:0000313" key="1">
    <source>
        <dbReference type="EMBL" id="ORB58649.1"/>
    </source>
</evidence>